<dbReference type="OrthoDB" id="9769628at2"/>
<keyword evidence="6" id="KW-1185">Reference proteome</keyword>
<gene>
    <name evidence="5" type="ORF">DB31_0987</name>
</gene>
<dbReference type="Proteomes" id="UP000028725">
    <property type="component" value="Unassembled WGS sequence"/>
</dbReference>
<dbReference type="HAMAP" id="MF_01609">
    <property type="entry name" value="Glu_cys_ligase_2"/>
    <property type="match status" value="1"/>
</dbReference>
<dbReference type="Gene3D" id="3.30.590.20">
    <property type="match status" value="1"/>
</dbReference>
<dbReference type="PATRIC" id="fig|394096.3.peg.5334"/>
<dbReference type="SUPFAM" id="SSF55931">
    <property type="entry name" value="Glutamine synthetase/guanido kinase"/>
    <property type="match status" value="1"/>
</dbReference>
<dbReference type="InterPro" id="IPR014746">
    <property type="entry name" value="Gln_synth/guanido_kin_cat_dom"/>
</dbReference>
<dbReference type="STRING" id="394096.DB31_0987"/>
<evidence type="ECO:0000313" key="6">
    <source>
        <dbReference type="Proteomes" id="UP000028725"/>
    </source>
</evidence>
<protein>
    <recommendedName>
        <fullName evidence="4">Putative glutamate--cysteine ligase 2</fullName>
        <ecNumber evidence="4">6.3.2.2</ecNumber>
    </recommendedName>
    <alternativeName>
        <fullName evidence="4">Gamma-glutamylcysteine synthetase 2</fullName>
        <shortName evidence="4">GCS 2</shortName>
        <shortName evidence="4">Gamma-GCS 2</shortName>
    </alternativeName>
</protein>
<comment type="caution">
    <text evidence="5">The sequence shown here is derived from an EMBL/GenBank/DDBJ whole genome shotgun (WGS) entry which is preliminary data.</text>
</comment>
<comment type="function">
    <text evidence="4">ATP-dependent carboxylate-amine ligase which exhibits weak glutamate--cysteine ligase activity.</text>
</comment>
<dbReference type="InterPro" id="IPR011793">
    <property type="entry name" value="YbdK"/>
</dbReference>
<evidence type="ECO:0000256" key="1">
    <source>
        <dbReference type="ARBA" id="ARBA00022598"/>
    </source>
</evidence>
<evidence type="ECO:0000256" key="2">
    <source>
        <dbReference type="ARBA" id="ARBA00022741"/>
    </source>
</evidence>
<dbReference type="GO" id="GO:0004357">
    <property type="term" value="F:glutamate-cysteine ligase activity"/>
    <property type="evidence" value="ECO:0007669"/>
    <property type="project" value="UniProtKB-EC"/>
</dbReference>
<dbReference type="GO" id="GO:0005524">
    <property type="term" value="F:ATP binding"/>
    <property type="evidence" value="ECO:0007669"/>
    <property type="project" value="UniProtKB-KW"/>
</dbReference>
<dbReference type="NCBIfam" id="NF010039">
    <property type="entry name" value="PRK13515.1"/>
    <property type="match status" value="1"/>
</dbReference>
<keyword evidence="2 4" id="KW-0547">Nucleotide-binding</keyword>
<dbReference type="InterPro" id="IPR006336">
    <property type="entry name" value="GCS2"/>
</dbReference>
<organism evidence="5 6">
    <name type="scientific">Hyalangium minutum</name>
    <dbReference type="NCBI Taxonomy" id="394096"/>
    <lineage>
        <taxon>Bacteria</taxon>
        <taxon>Pseudomonadati</taxon>
        <taxon>Myxococcota</taxon>
        <taxon>Myxococcia</taxon>
        <taxon>Myxococcales</taxon>
        <taxon>Cystobacterineae</taxon>
        <taxon>Archangiaceae</taxon>
        <taxon>Hyalangium</taxon>
    </lineage>
</organism>
<accession>A0A085WFQ1</accession>
<name>A0A085WFQ1_9BACT</name>
<evidence type="ECO:0000256" key="4">
    <source>
        <dbReference type="HAMAP-Rule" id="MF_01609"/>
    </source>
</evidence>
<dbReference type="AlphaFoldDB" id="A0A085WFQ1"/>
<sequence>MASSLLDGQFTLGVEEEFQIVDSQSCELRSYISKLLDDGKAVLRERVRAEMHQSVVEVGTGICKTVHEVRSELTEMRLELDRLARKGNMNIVAAGTHPFSDWKSQEITPNPRYEVIVQDLQDIARGNLIFGLHVHVGIKEKQTAIALANQLRYFLPHLLALSTSSPFWLGRATGQQSHRTMIFKRFPRTGIPPTFESYSQFMEYVDLLIRTNCIDNGKKIWWDVRVHHVFDTVEIRICDMPTSLEQELSIVALIQALVAQLYLMLRRNQSWRHYMSPLVEENKWRASRYGIRGKLIDFGQQQERPYSELLEEMISFVSEASDMLGTSEQVASVRRILKEGTSSERQLEVFKNSNNDPRAVVRWLIEETMRGVGSKAAPVSQVG</sequence>
<evidence type="ECO:0000313" key="5">
    <source>
        <dbReference type="EMBL" id="KFE66514.1"/>
    </source>
</evidence>
<dbReference type="EMBL" id="JMCB01000010">
    <property type="protein sequence ID" value="KFE66514.1"/>
    <property type="molecule type" value="Genomic_DNA"/>
</dbReference>
<proteinExistence type="inferred from homology"/>
<keyword evidence="1 4" id="KW-0436">Ligase</keyword>
<dbReference type="GO" id="GO:0042398">
    <property type="term" value="P:modified amino acid biosynthetic process"/>
    <property type="evidence" value="ECO:0007669"/>
    <property type="project" value="InterPro"/>
</dbReference>
<keyword evidence="3 4" id="KW-0067">ATP-binding</keyword>
<dbReference type="PANTHER" id="PTHR36510">
    <property type="entry name" value="GLUTAMATE--CYSTEINE LIGASE 2-RELATED"/>
    <property type="match status" value="1"/>
</dbReference>
<dbReference type="EC" id="6.3.2.2" evidence="4"/>
<comment type="catalytic activity">
    <reaction evidence="4">
        <text>L-cysteine + L-glutamate + ATP = gamma-L-glutamyl-L-cysteine + ADP + phosphate + H(+)</text>
        <dbReference type="Rhea" id="RHEA:13285"/>
        <dbReference type="ChEBI" id="CHEBI:15378"/>
        <dbReference type="ChEBI" id="CHEBI:29985"/>
        <dbReference type="ChEBI" id="CHEBI:30616"/>
        <dbReference type="ChEBI" id="CHEBI:35235"/>
        <dbReference type="ChEBI" id="CHEBI:43474"/>
        <dbReference type="ChEBI" id="CHEBI:58173"/>
        <dbReference type="ChEBI" id="CHEBI:456216"/>
        <dbReference type="EC" id="6.3.2.2"/>
    </reaction>
</comment>
<dbReference type="NCBIfam" id="TIGR02050">
    <property type="entry name" value="gshA_cyan_rel"/>
    <property type="match status" value="1"/>
</dbReference>
<dbReference type="PANTHER" id="PTHR36510:SF1">
    <property type="entry name" value="GLUTAMATE--CYSTEINE LIGASE 2-RELATED"/>
    <property type="match status" value="1"/>
</dbReference>
<dbReference type="RefSeq" id="WP_044192415.1">
    <property type="nucleotide sequence ID" value="NZ_JMCB01000010.1"/>
</dbReference>
<reference evidence="5 6" key="1">
    <citation type="submission" date="2014-04" db="EMBL/GenBank/DDBJ databases">
        <title>Genome assembly of Hyalangium minutum DSM 14724.</title>
        <authorList>
            <person name="Sharma G."/>
            <person name="Subramanian S."/>
        </authorList>
    </citation>
    <scope>NUCLEOTIDE SEQUENCE [LARGE SCALE GENOMIC DNA]</scope>
    <source>
        <strain evidence="5 6">DSM 14724</strain>
    </source>
</reference>
<evidence type="ECO:0000256" key="3">
    <source>
        <dbReference type="ARBA" id="ARBA00022840"/>
    </source>
</evidence>
<comment type="similarity">
    <text evidence="4">Belongs to the glutamate--cysteine ligase type 2 family. YbdK subfamily.</text>
</comment>
<dbReference type="Pfam" id="PF04107">
    <property type="entry name" value="GCS2"/>
    <property type="match status" value="1"/>
</dbReference>
<dbReference type="InterPro" id="IPR050141">
    <property type="entry name" value="GCL_type2/YbdK_subfam"/>
</dbReference>